<gene>
    <name evidence="4" type="ORF">DFQ45_11432</name>
</gene>
<dbReference type="RefSeq" id="WP_101496366.1">
    <property type="nucleotide sequence ID" value="NZ_LNJZ01000005.1"/>
</dbReference>
<dbReference type="PANTHER" id="PTHR37296">
    <property type="entry name" value="CONSERVED VIRULENCE FACTOR B"/>
    <property type="match status" value="1"/>
</dbReference>
<dbReference type="Pfam" id="PF17783">
    <property type="entry name" value="WHD_CvfB"/>
    <property type="match status" value="1"/>
</dbReference>
<comment type="caution">
    <text evidence="4">The sequence shown here is derived from an EMBL/GenBank/DDBJ whole genome shotgun (WGS) entry which is preliminary data.</text>
</comment>
<feature type="domain" description="Conserved virulence factor B first S1" evidence="2">
    <location>
        <begin position="4"/>
        <end position="64"/>
    </location>
</feature>
<dbReference type="InterPro" id="IPR039566">
    <property type="entry name" value="CvfB_S1_st"/>
</dbReference>
<organism evidence="4 5">
    <name type="scientific">Thiopseudomonas denitrificans</name>
    <dbReference type="NCBI Taxonomy" id="1501432"/>
    <lineage>
        <taxon>Bacteria</taxon>
        <taxon>Pseudomonadati</taxon>
        <taxon>Pseudomonadota</taxon>
        <taxon>Gammaproteobacteria</taxon>
        <taxon>Pseudomonadales</taxon>
        <taxon>Pseudomonadaceae</taxon>
        <taxon>Thiopseudomonas</taxon>
    </lineage>
</organism>
<dbReference type="InterPro" id="IPR014464">
    <property type="entry name" value="CvfB_fam"/>
</dbReference>
<dbReference type="Gene3D" id="1.10.10.10">
    <property type="entry name" value="Winged helix-like DNA-binding domain superfamily/Winged helix DNA-binding domain"/>
    <property type="match status" value="1"/>
</dbReference>
<evidence type="ECO:0000259" key="2">
    <source>
        <dbReference type="Pfam" id="PF13509"/>
    </source>
</evidence>
<protein>
    <submittedName>
        <fullName evidence="4">GntR family transcriptional regulator</fullName>
    </submittedName>
</protein>
<sequence>MANIGVINQLTILRHVDFGLYLDGGDSGEILLPRREIPKDADTSVGSQLDVFIYHDSEDRLVATGRKPRAMLGQFAALRVVDINRTGIFLDWGLTKDLFMPHSEEKRPLQTGDTVLVHVYQDVHTGRLLASAQLDRFASSDAADSGYTVNQPVSLWVAERNEHGYLCLVNETYLGLLHHHEVFKPVKIGQGMPGYVRELRPDGRLSLSLQMQGQAVRDELSERILAELEARGGVLELSDKSTAEAIAAVFGVSKGNYKKATGGLFKQGLIEIEPQQIRLK</sequence>
<dbReference type="InterPro" id="IPR012340">
    <property type="entry name" value="NA-bd_OB-fold"/>
</dbReference>
<evidence type="ECO:0000313" key="5">
    <source>
        <dbReference type="Proteomes" id="UP000294575"/>
    </source>
</evidence>
<dbReference type="Proteomes" id="UP000294575">
    <property type="component" value="Unassembled WGS sequence"/>
</dbReference>
<feature type="domain" description="Conserved virulence factor B-like winged helix" evidence="3">
    <location>
        <begin position="222"/>
        <end position="279"/>
    </location>
</feature>
<dbReference type="OrthoDB" id="9801597at2"/>
<name>A0A4R6TWF5_9GAMM</name>
<accession>A0A4R6TWF5</accession>
<dbReference type="Gene3D" id="2.40.50.140">
    <property type="entry name" value="Nucleic acid-binding proteins"/>
    <property type="match status" value="3"/>
</dbReference>
<evidence type="ECO:0000313" key="4">
    <source>
        <dbReference type="EMBL" id="TDQ36165.1"/>
    </source>
</evidence>
<dbReference type="PANTHER" id="PTHR37296:SF1">
    <property type="entry name" value="CONSERVED VIRULENCE FACTOR B"/>
    <property type="match status" value="1"/>
</dbReference>
<dbReference type="PIRSF" id="PIRSF012524">
    <property type="entry name" value="YitL_S1"/>
    <property type="match status" value="1"/>
</dbReference>
<proteinExistence type="inferred from homology"/>
<dbReference type="InterPro" id="IPR036388">
    <property type="entry name" value="WH-like_DNA-bd_sf"/>
</dbReference>
<feature type="domain" description="Conserved virulence factor B first S1" evidence="2">
    <location>
        <begin position="72"/>
        <end position="131"/>
    </location>
</feature>
<reference evidence="4 5" key="1">
    <citation type="submission" date="2019-03" db="EMBL/GenBank/DDBJ databases">
        <title>Genomic Encyclopedia of Type Strains, Phase IV (KMG-IV): sequencing the most valuable type-strain genomes for metagenomic binning, comparative biology and taxonomic classification.</title>
        <authorList>
            <person name="Goeker M."/>
        </authorList>
    </citation>
    <scope>NUCLEOTIDE SEQUENCE [LARGE SCALE GENOMIC DNA]</scope>
    <source>
        <strain evidence="4 5">DSM 28679</strain>
    </source>
</reference>
<dbReference type="AlphaFoldDB" id="A0A4R6TWF5"/>
<dbReference type="InterPro" id="IPR040764">
    <property type="entry name" value="CvfB_WH"/>
</dbReference>
<evidence type="ECO:0000256" key="1">
    <source>
        <dbReference type="PIRNR" id="PIRNR012524"/>
    </source>
</evidence>
<comment type="similarity">
    <text evidence="1">Belongs to the CvfB family.</text>
</comment>
<keyword evidence="5" id="KW-1185">Reference proteome</keyword>
<dbReference type="Pfam" id="PF13509">
    <property type="entry name" value="S1_2"/>
    <property type="match status" value="2"/>
</dbReference>
<dbReference type="EMBL" id="SNYK01000014">
    <property type="protein sequence ID" value="TDQ36165.1"/>
    <property type="molecule type" value="Genomic_DNA"/>
</dbReference>
<evidence type="ECO:0000259" key="3">
    <source>
        <dbReference type="Pfam" id="PF17783"/>
    </source>
</evidence>